<dbReference type="Proteomes" id="UP001152523">
    <property type="component" value="Unassembled WGS sequence"/>
</dbReference>
<dbReference type="EMBL" id="CAMAPF010000948">
    <property type="protein sequence ID" value="CAH9128127.1"/>
    <property type="molecule type" value="Genomic_DNA"/>
</dbReference>
<dbReference type="Pfam" id="PF03108">
    <property type="entry name" value="DBD_Tnp_Mut"/>
    <property type="match status" value="1"/>
</dbReference>
<gene>
    <name evidence="3" type="ORF">CEPIT_LOCUS19611</name>
    <name evidence="4" type="ORF">CEPIT_LOCUS28851</name>
</gene>
<evidence type="ECO:0000256" key="1">
    <source>
        <dbReference type="SAM" id="MobiDB-lite"/>
    </source>
</evidence>
<feature type="domain" description="Transposase MuDR plant" evidence="2">
    <location>
        <begin position="121"/>
        <end position="179"/>
    </location>
</feature>
<dbReference type="InterPro" id="IPR004332">
    <property type="entry name" value="Transposase_MuDR"/>
</dbReference>
<dbReference type="EMBL" id="CAMAPF010000183">
    <property type="protein sequence ID" value="CAH9111718.1"/>
    <property type="molecule type" value="Genomic_DNA"/>
</dbReference>
<sequence>MADSPPSRDVAIFRRNESDCGDDEESDCSYSLSDLEKISDSDMEAINQDNIEFEKNVDFSVEYAGLMRDEEQLALGCTAEKCWSDPNLSDDDSVEDSESDVESSKVPWPIFRASTEMENPTFSVGMTFSSKKEFREAVHNYAFENGKDLKFVKNDSLRFIVKCEQTECPWTISLRKVQNSLSWRILRLSKKHEGCGWNYHNRMVNSTKVAKRWSKEIQFHINWKMKEFRKKKCVLKKSFTSVRNKRIERSRKQRNKSKGTKRITSKIFGVIVQKLIRPNISQRVL</sequence>
<proteinExistence type="predicted"/>
<dbReference type="AlphaFoldDB" id="A0AAV0E1V7"/>
<evidence type="ECO:0000313" key="3">
    <source>
        <dbReference type="EMBL" id="CAH9111718.1"/>
    </source>
</evidence>
<comment type="caution">
    <text evidence="3">The sequence shown here is derived from an EMBL/GenBank/DDBJ whole genome shotgun (WGS) entry which is preliminary data.</text>
</comment>
<name>A0AAV0E1V7_9ASTE</name>
<accession>A0AAV0E1V7</accession>
<evidence type="ECO:0000313" key="4">
    <source>
        <dbReference type="EMBL" id="CAH9128127.1"/>
    </source>
</evidence>
<feature type="region of interest" description="Disordered" evidence="1">
    <location>
        <begin position="1"/>
        <end position="28"/>
    </location>
</feature>
<organism evidence="3 5">
    <name type="scientific">Cuscuta epithymum</name>
    <dbReference type="NCBI Taxonomy" id="186058"/>
    <lineage>
        <taxon>Eukaryota</taxon>
        <taxon>Viridiplantae</taxon>
        <taxon>Streptophyta</taxon>
        <taxon>Embryophyta</taxon>
        <taxon>Tracheophyta</taxon>
        <taxon>Spermatophyta</taxon>
        <taxon>Magnoliopsida</taxon>
        <taxon>eudicotyledons</taxon>
        <taxon>Gunneridae</taxon>
        <taxon>Pentapetalae</taxon>
        <taxon>asterids</taxon>
        <taxon>lamiids</taxon>
        <taxon>Solanales</taxon>
        <taxon>Convolvulaceae</taxon>
        <taxon>Cuscuteae</taxon>
        <taxon>Cuscuta</taxon>
        <taxon>Cuscuta subgen. Cuscuta</taxon>
    </lineage>
</organism>
<evidence type="ECO:0000259" key="2">
    <source>
        <dbReference type="Pfam" id="PF03108"/>
    </source>
</evidence>
<reference evidence="3" key="1">
    <citation type="submission" date="2022-07" db="EMBL/GenBank/DDBJ databases">
        <authorList>
            <person name="Macas J."/>
            <person name="Novak P."/>
            <person name="Neumann P."/>
        </authorList>
    </citation>
    <scope>NUCLEOTIDE SEQUENCE</scope>
</reference>
<protein>
    <recommendedName>
        <fullName evidence="2">Transposase MuDR plant domain-containing protein</fullName>
    </recommendedName>
</protein>
<keyword evidence="5" id="KW-1185">Reference proteome</keyword>
<evidence type="ECO:0000313" key="5">
    <source>
        <dbReference type="Proteomes" id="UP001152523"/>
    </source>
</evidence>